<sequence>MCKNWDFFFKSKHKNEDEIAENSSTSDKGGIESEENLFEGSSKSQHQETKTNDENLQSLDYQQVQQPSDQTENDIGVPRQSGNTETERNLQNINFEFEKYVDVALWPELLKTNGFLLSNCRGQSYDNAANMAGHYNGVQALLKQKNNTADYVPCAAHSLNLVGVESVNVATEIVNFFGVVQQIYVFFSASTHRWELLNREIKLKFTLKSLSQTRWSCHYDAVKALKNSYDEIMKILKSFSESEVEKVDFRKEARNLYMKMAKLETAILIIFWEEVLERFHLVNKKIQSPGLDICEGNKLIMSLKDFVNNLRHQSDQKLKEYEEKAKKLSASVGIDYNDINKRRITPKFSDRSTGEFLVNGAERFKRDTLNVALDKLIMDLNKRSQVYEICSKKFKFLMDLQDKNIKNIDLESARHIIDYYPDDVDEHLVNECIQLKSYLLQSKPESYNSCSDIL</sequence>
<keyword evidence="1" id="KW-0175">Coiled coil</keyword>
<feature type="coiled-coil region" evidence="1">
    <location>
        <begin position="304"/>
        <end position="331"/>
    </location>
</feature>
<feature type="compositionally biased region" description="Polar residues" evidence="2">
    <location>
        <begin position="54"/>
        <end position="70"/>
    </location>
</feature>
<comment type="caution">
    <text evidence="3">The sequence shown here is derived from an EMBL/GenBank/DDBJ whole genome shotgun (WGS) entry which is preliminary data.</text>
</comment>
<evidence type="ECO:0000313" key="4">
    <source>
        <dbReference type="Proteomes" id="UP000299102"/>
    </source>
</evidence>
<protein>
    <submittedName>
        <fullName evidence="3">Zinc finger MYM-type protein 1</fullName>
    </submittedName>
</protein>
<evidence type="ECO:0000313" key="3">
    <source>
        <dbReference type="EMBL" id="GBP57970.1"/>
    </source>
</evidence>
<name>A0A4C1X4B5_EUMVA</name>
<dbReference type="PANTHER" id="PTHR45749:SF23">
    <property type="entry name" value="ZINC FINGER MYM-TYPE PROTEIN 1-LIKE"/>
    <property type="match status" value="1"/>
</dbReference>
<dbReference type="PANTHER" id="PTHR45749">
    <property type="match status" value="1"/>
</dbReference>
<feature type="region of interest" description="Disordered" evidence="2">
    <location>
        <begin position="16"/>
        <end position="88"/>
    </location>
</feature>
<reference evidence="3 4" key="1">
    <citation type="journal article" date="2019" name="Commun. Biol.">
        <title>The bagworm genome reveals a unique fibroin gene that provides high tensile strength.</title>
        <authorList>
            <person name="Kono N."/>
            <person name="Nakamura H."/>
            <person name="Ohtoshi R."/>
            <person name="Tomita M."/>
            <person name="Numata K."/>
            <person name="Arakawa K."/>
        </authorList>
    </citation>
    <scope>NUCLEOTIDE SEQUENCE [LARGE SCALE GENOMIC DNA]</scope>
</reference>
<proteinExistence type="predicted"/>
<evidence type="ECO:0000256" key="1">
    <source>
        <dbReference type="SAM" id="Coils"/>
    </source>
</evidence>
<dbReference type="Proteomes" id="UP000299102">
    <property type="component" value="Unassembled WGS sequence"/>
</dbReference>
<dbReference type="SUPFAM" id="SSF53098">
    <property type="entry name" value="Ribonuclease H-like"/>
    <property type="match status" value="1"/>
</dbReference>
<gene>
    <name evidence="3" type="primary">ZMYM1</name>
    <name evidence="3" type="ORF">EVAR_82607_1</name>
</gene>
<evidence type="ECO:0000256" key="2">
    <source>
        <dbReference type="SAM" id="MobiDB-lite"/>
    </source>
</evidence>
<dbReference type="EMBL" id="BGZK01000724">
    <property type="protein sequence ID" value="GBP57970.1"/>
    <property type="molecule type" value="Genomic_DNA"/>
</dbReference>
<dbReference type="OrthoDB" id="10063284at2759"/>
<dbReference type="AlphaFoldDB" id="A0A4C1X4B5"/>
<dbReference type="InterPro" id="IPR012337">
    <property type="entry name" value="RNaseH-like_sf"/>
</dbReference>
<accession>A0A4C1X4B5</accession>
<organism evidence="3 4">
    <name type="scientific">Eumeta variegata</name>
    <name type="common">Bagworm moth</name>
    <name type="synonym">Eumeta japonica</name>
    <dbReference type="NCBI Taxonomy" id="151549"/>
    <lineage>
        <taxon>Eukaryota</taxon>
        <taxon>Metazoa</taxon>
        <taxon>Ecdysozoa</taxon>
        <taxon>Arthropoda</taxon>
        <taxon>Hexapoda</taxon>
        <taxon>Insecta</taxon>
        <taxon>Pterygota</taxon>
        <taxon>Neoptera</taxon>
        <taxon>Endopterygota</taxon>
        <taxon>Lepidoptera</taxon>
        <taxon>Glossata</taxon>
        <taxon>Ditrysia</taxon>
        <taxon>Tineoidea</taxon>
        <taxon>Psychidae</taxon>
        <taxon>Oiketicinae</taxon>
        <taxon>Eumeta</taxon>
    </lineage>
</organism>
<keyword evidence="4" id="KW-1185">Reference proteome</keyword>
<dbReference type="STRING" id="151549.A0A4C1X4B5"/>